<dbReference type="RefSeq" id="WP_404671773.1">
    <property type="nucleotide sequence ID" value="NZ_JBJDPD010000001.1"/>
</dbReference>
<dbReference type="EMBL" id="JBJDPD010000001">
    <property type="protein sequence ID" value="MFK4000049.1"/>
    <property type="molecule type" value="Genomic_DNA"/>
</dbReference>
<dbReference type="Proteomes" id="UP001620234">
    <property type="component" value="Unassembled WGS sequence"/>
</dbReference>
<name>A0ABW8L8M0_9GAMM</name>
<evidence type="ECO:0000259" key="1">
    <source>
        <dbReference type="Pfam" id="PF03235"/>
    </source>
</evidence>
<dbReference type="InterPro" id="IPR004919">
    <property type="entry name" value="GmrSD_N"/>
</dbReference>
<evidence type="ECO:0000313" key="3">
    <source>
        <dbReference type="Proteomes" id="UP001620234"/>
    </source>
</evidence>
<accession>A0ABW8L8M0</accession>
<proteinExistence type="predicted"/>
<dbReference type="Pfam" id="PF03235">
    <property type="entry name" value="GmrSD_N"/>
    <property type="match status" value="1"/>
</dbReference>
<protein>
    <submittedName>
        <fullName evidence="2">DUF262 domain-containing protein</fullName>
    </submittedName>
</protein>
<organism evidence="2 3">
    <name type="scientific">Psychrobacter namhaensis</name>
    <dbReference type="NCBI Taxonomy" id="292734"/>
    <lineage>
        <taxon>Bacteria</taxon>
        <taxon>Pseudomonadati</taxon>
        <taxon>Pseudomonadota</taxon>
        <taxon>Gammaproteobacteria</taxon>
        <taxon>Moraxellales</taxon>
        <taxon>Moraxellaceae</taxon>
        <taxon>Psychrobacter</taxon>
    </lineage>
</organism>
<gene>
    <name evidence="2" type="ORF">ACI2I3_01715</name>
</gene>
<keyword evidence="3" id="KW-1185">Reference proteome</keyword>
<evidence type="ECO:0000313" key="2">
    <source>
        <dbReference type="EMBL" id="MFK4000049.1"/>
    </source>
</evidence>
<feature type="domain" description="GmrSD restriction endonucleases N-terminal" evidence="1">
    <location>
        <begin position="10"/>
        <end position="240"/>
    </location>
</feature>
<reference evidence="2 3" key="1">
    <citation type="submission" date="2024-11" db="EMBL/GenBank/DDBJ databases">
        <title>The Natural Products Discovery Center: Release of the First 8490 Sequenced Strains for Exploring Actinobacteria Biosynthetic Diversity.</title>
        <authorList>
            <person name="Kalkreuter E."/>
            <person name="Kautsar S.A."/>
            <person name="Yang D."/>
            <person name="Bader C.D."/>
            <person name="Teijaro C.N."/>
            <person name="Fluegel L."/>
            <person name="Davis C.M."/>
            <person name="Simpson J.R."/>
            <person name="Lauterbach L."/>
            <person name="Steele A.D."/>
            <person name="Gui C."/>
            <person name="Meng S."/>
            <person name="Li G."/>
            <person name="Viehrig K."/>
            <person name="Ye F."/>
            <person name="Su P."/>
            <person name="Kiefer A.F."/>
            <person name="Nichols A."/>
            <person name="Cepeda A.J."/>
            <person name="Yan W."/>
            <person name="Fan B."/>
            <person name="Jiang Y."/>
            <person name="Adhikari A."/>
            <person name="Zheng C.-J."/>
            <person name="Schuster L."/>
            <person name="Cowan T.M."/>
            <person name="Smanski M.J."/>
            <person name="Chevrette M.G."/>
            <person name="De Carvalho L.P.S."/>
            <person name="Shen B."/>
        </authorList>
    </citation>
    <scope>NUCLEOTIDE SEQUENCE [LARGE SCALE GENOMIC DNA]</scope>
    <source>
        <strain evidence="2 3">NPDC077433</strain>
    </source>
</reference>
<comment type="caution">
    <text evidence="2">The sequence shown here is derived from an EMBL/GenBank/DDBJ whole genome shotgun (WGS) entry which is preliminary data.</text>
</comment>
<sequence length="752" mass="89022">MSITETKFIDLLEQYKVIIPPIQRDYAQGRNNEEVRRIRHRFLNNISDVLAEDYNDAPLKLDFIYGYLVKDEGEENKKDSIPIFKPLDGQQRLTTLFLLHWYTAVTENKITDENQALLANFSYATRDKCRKFCEKLIHFIPSQEVDSKPIKLQIENQPWFFISWQSDPTIASMLVMLDAIETVFNTNNLKNVWEKLISDSPRIIFYLLEMEGLGLPEDLYIKMNSRGKSLTNFEHFKSQFSGIIPDSMVPIFNQKIDNQWSDLFWDIHKANESTNIDIAAEVDQSFLNFYQYITDLLITTKNITIEDDYWQEVANTVYRNNERNVNYLFDALDTFVNQQKNNPHYFFEYLYVSKTDFSVSKVRLFFNSAETNLFYKCAQVYNTEQRNAFSIGEQLMLYAMMRHLQEDIVGFSDKIRKIRNLIIASDDNIRKEYLKVLYKDIDNILNDKNLEDDSQFSKQQLSEESIKSNIISNNQTLKSPIYKLEDHNLLRGSVSIMGLTEDNDITSYATMFDTIFSRDTDESYNMISRAMMSIDDYSQDYSYGKRRIGNNNASIWRELFTKSDRRKGFDNTREILQQYLKIFLDNPDTSNQSIINNYSQEPYPWNYYFAKYSSFSNFKSGYYFWGQYKFKPYECFMMNRKQFNGHHWNPFLLELRNQHKNYCSIDDYGNDLQFAYENCILNIRMYNNNFEFYAPEEDSVSNIAISRIIEHGILDKNASIVVPQDTEGYDLNDRIRLCSNTLLDIERFLIDL</sequence>